<keyword evidence="3 6" id="KW-0812">Transmembrane</keyword>
<dbReference type="AlphaFoldDB" id="A0A1F6UN81"/>
<evidence type="ECO:0000256" key="2">
    <source>
        <dbReference type="ARBA" id="ARBA00022475"/>
    </source>
</evidence>
<evidence type="ECO:0000256" key="4">
    <source>
        <dbReference type="ARBA" id="ARBA00022989"/>
    </source>
</evidence>
<feature type="transmembrane region" description="Helical" evidence="6">
    <location>
        <begin position="95"/>
        <end position="117"/>
    </location>
</feature>
<protein>
    <recommendedName>
        <fullName evidence="9">LPS export ABC transporter permease LptG</fullName>
    </recommendedName>
</protein>
<dbReference type="GO" id="GO:0015920">
    <property type="term" value="P:lipopolysaccharide transport"/>
    <property type="evidence" value="ECO:0007669"/>
    <property type="project" value="TreeGrafter"/>
</dbReference>
<evidence type="ECO:0000256" key="3">
    <source>
        <dbReference type="ARBA" id="ARBA00022692"/>
    </source>
</evidence>
<accession>A0A1F6UN81</accession>
<organism evidence="7 8">
    <name type="scientific">Candidatus Muproteobacteria bacterium RBG_19FT_COMBO_61_10</name>
    <dbReference type="NCBI Taxonomy" id="1817761"/>
    <lineage>
        <taxon>Bacteria</taxon>
        <taxon>Pseudomonadati</taxon>
        <taxon>Pseudomonadota</taxon>
        <taxon>Candidatus Muproteobacteria</taxon>
    </lineage>
</organism>
<keyword evidence="5 6" id="KW-0472">Membrane</keyword>
<dbReference type="GO" id="GO:0043190">
    <property type="term" value="C:ATP-binding cassette (ABC) transporter complex"/>
    <property type="evidence" value="ECO:0007669"/>
    <property type="project" value="TreeGrafter"/>
</dbReference>
<evidence type="ECO:0000256" key="6">
    <source>
        <dbReference type="SAM" id="Phobius"/>
    </source>
</evidence>
<evidence type="ECO:0000256" key="5">
    <source>
        <dbReference type="ARBA" id="ARBA00023136"/>
    </source>
</evidence>
<sequence length="146" mass="16316">MDDGRVRVRQIDADEWVSVLTPDMLAVFAVKPEGLSIWRLYRYIQHLELNKQDTGRYNLAFWNKLMSPLAAAVMMVLAVPFVFSQMRSSGVGSRLMIGIMLGLAFYVISRGFGYFGLLYGVPPIVGAVIPTLLFLGIAAWMLRRGG</sequence>
<comment type="caution">
    <text evidence="7">The sequence shown here is derived from an EMBL/GenBank/DDBJ whole genome shotgun (WGS) entry which is preliminary data.</text>
</comment>
<dbReference type="EMBL" id="MFSV01000043">
    <property type="protein sequence ID" value="OGI58824.1"/>
    <property type="molecule type" value="Genomic_DNA"/>
</dbReference>
<feature type="transmembrane region" description="Helical" evidence="6">
    <location>
        <begin position="65"/>
        <end position="83"/>
    </location>
</feature>
<dbReference type="InterPro" id="IPR005495">
    <property type="entry name" value="LptG/LptF_permease"/>
</dbReference>
<dbReference type="Pfam" id="PF03739">
    <property type="entry name" value="LptF_LptG"/>
    <property type="match status" value="1"/>
</dbReference>
<reference evidence="7 8" key="1">
    <citation type="journal article" date="2016" name="Nat. Commun.">
        <title>Thousands of microbial genomes shed light on interconnected biogeochemical processes in an aquifer system.</title>
        <authorList>
            <person name="Anantharaman K."/>
            <person name="Brown C.T."/>
            <person name="Hug L.A."/>
            <person name="Sharon I."/>
            <person name="Castelle C.J."/>
            <person name="Probst A.J."/>
            <person name="Thomas B.C."/>
            <person name="Singh A."/>
            <person name="Wilkins M.J."/>
            <person name="Karaoz U."/>
            <person name="Brodie E.L."/>
            <person name="Williams K.H."/>
            <person name="Hubbard S.S."/>
            <person name="Banfield J.F."/>
        </authorList>
    </citation>
    <scope>NUCLEOTIDE SEQUENCE [LARGE SCALE GENOMIC DNA]</scope>
</reference>
<proteinExistence type="predicted"/>
<evidence type="ECO:0000256" key="1">
    <source>
        <dbReference type="ARBA" id="ARBA00004651"/>
    </source>
</evidence>
<dbReference type="PANTHER" id="PTHR33529:SF2">
    <property type="entry name" value="LIPOPOLYSACCHARIDE EXPORT SYSTEM PERMEASE PROTEIN LPTG"/>
    <property type="match status" value="1"/>
</dbReference>
<gene>
    <name evidence="7" type="ORF">A2V58_04440</name>
</gene>
<keyword evidence="4 6" id="KW-1133">Transmembrane helix</keyword>
<comment type="subcellular location">
    <subcellularLocation>
        <location evidence="1">Cell membrane</location>
        <topology evidence="1">Multi-pass membrane protein</topology>
    </subcellularLocation>
</comment>
<evidence type="ECO:0000313" key="7">
    <source>
        <dbReference type="EMBL" id="OGI58824.1"/>
    </source>
</evidence>
<name>A0A1F6UN81_9PROT</name>
<evidence type="ECO:0008006" key="9">
    <source>
        <dbReference type="Google" id="ProtNLM"/>
    </source>
</evidence>
<dbReference type="Proteomes" id="UP000177950">
    <property type="component" value="Unassembled WGS sequence"/>
</dbReference>
<feature type="transmembrane region" description="Helical" evidence="6">
    <location>
        <begin position="123"/>
        <end position="142"/>
    </location>
</feature>
<keyword evidence="2" id="KW-1003">Cell membrane</keyword>
<dbReference type="PANTHER" id="PTHR33529">
    <property type="entry name" value="SLR0882 PROTEIN-RELATED"/>
    <property type="match status" value="1"/>
</dbReference>
<evidence type="ECO:0000313" key="8">
    <source>
        <dbReference type="Proteomes" id="UP000177950"/>
    </source>
</evidence>